<evidence type="ECO:0000256" key="3">
    <source>
        <dbReference type="ARBA" id="ARBA00022692"/>
    </source>
</evidence>
<dbReference type="GO" id="GO:0009055">
    <property type="term" value="F:electron transfer activity"/>
    <property type="evidence" value="ECO:0007669"/>
    <property type="project" value="InterPro"/>
</dbReference>
<dbReference type="Pfam" id="PF01292">
    <property type="entry name" value="Ni_hydr_CYTB"/>
    <property type="match status" value="1"/>
</dbReference>
<evidence type="ECO:0000256" key="5">
    <source>
        <dbReference type="ARBA" id="ARBA00023136"/>
    </source>
</evidence>
<name>A0A846XTB5_9NOCA</name>
<dbReference type="GO" id="GO:0022904">
    <property type="term" value="P:respiratory electron transport chain"/>
    <property type="evidence" value="ECO:0007669"/>
    <property type="project" value="InterPro"/>
</dbReference>
<dbReference type="Gene3D" id="1.20.950.20">
    <property type="entry name" value="Transmembrane di-heme cytochromes, Chain C"/>
    <property type="match status" value="1"/>
</dbReference>
<evidence type="ECO:0000256" key="7">
    <source>
        <dbReference type="SAM" id="Phobius"/>
    </source>
</evidence>
<organism evidence="10 11">
    <name type="scientific">Nocardia vermiculata</name>
    <dbReference type="NCBI Taxonomy" id="257274"/>
    <lineage>
        <taxon>Bacteria</taxon>
        <taxon>Bacillati</taxon>
        <taxon>Actinomycetota</taxon>
        <taxon>Actinomycetes</taxon>
        <taxon>Mycobacteriales</taxon>
        <taxon>Nocardiaceae</taxon>
        <taxon>Nocardia</taxon>
    </lineage>
</organism>
<dbReference type="SUPFAM" id="SSF81342">
    <property type="entry name" value="Transmembrane di-heme cytochromes"/>
    <property type="match status" value="1"/>
</dbReference>
<dbReference type="Gene3D" id="3.90.420.10">
    <property type="entry name" value="Oxidoreductase, molybdopterin-binding domain"/>
    <property type="match status" value="1"/>
</dbReference>
<keyword evidence="2" id="KW-1003">Cell membrane</keyword>
<feature type="transmembrane region" description="Helical" evidence="7">
    <location>
        <begin position="123"/>
        <end position="142"/>
    </location>
</feature>
<evidence type="ECO:0000313" key="11">
    <source>
        <dbReference type="Proteomes" id="UP000565711"/>
    </source>
</evidence>
<dbReference type="InterPro" id="IPR011577">
    <property type="entry name" value="Cyt_b561_bac/Ni-Hgenase"/>
</dbReference>
<keyword evidence="4 7" id="KW-1133">Transmembrane helix</keyword>
<feature type="region of interest" description="Disordered" evidence="6">
    <location>
        <begin position="1"/>
        <end position="20"/>
    </location>
</feature>
<gene>
    <name evidence="10" type="ORF">HGA08_08890</name>
</gene>
<feature type="domain" description="Oxidoreductase molybdopterin-binding" evidence="8">
    <location>
        <begin position="435"/>
        <end position="572"/>
    </location>
</feature>
<keyword evidence="5 7" id="KW-0472">Membrane</keyword>
<feature type="transmembrane region" description="Helical" evidence="7">
    <location>
        <begin position="308"/>
        <end position="329"/>
    </location>
</feature>
<comment type="caution">
    <text evidence="10">The sequence shown here is derived from an EMBL/GenBank/DDBJ whole genome shotgun (WGS) entry which is preliminary data.</text>
</comment>
<evidence type="ECO:0000256" key="2">
    <source>
        <dbReference type="ARBA" id="ARBA00022475"/>
    </source>
</evidence>
<dbReference type="SUPFAM" id="SSF56524">
    <property type="entry name" value="Oxidoreductase molybdopterin-binding domain"/>
    <property type="match status" value="1"/>
</dbReference>
<feature type="transmembrane region" description="Helical" evidence="7">
    <location>
        <begin position="265"/>
        <end position="287"/>
    </location>
</feature>
<evidence type="ECO:0000313" key="10">
    <source>
        <dbReference type="EMBL" id="NKY50323.1"/>
    </source>
</evidence>
<dbReference type="EMBL" id="JAAXOP010000004">
    <property type="protein sequence ID" value="NKY50323.1"/>
    <property type="molecule type" value="Genomic_DNA"/>
</dbReference>
<keyword evidence="11" id="KW-1185">Reference proteome</keyword>
<dbReference type="InterPro" id="IPR000572">
    <property type="entry name" value="OxRdtase_Mopterin-bd_dom"/>
</dbReference>
<accession>A0A846XTB5</accession>
<keyword evidence="3 7" id="KW-0812">Transmembrane</keyword>
<evidence type="ECO:0000256" key="1">
    <source>
        <dbReference type="ARBA" id="ARBA00004651"/>
    </source>
</evidence>
<feature type="domain" description="Cytochrome b561 bacterial/Ni-hydrogenase" evidence="9">
    <location>
        <begin position="117"/>
        <end position="343"/>
    </location>
</feature>
<evidence type="ECO:0000256" key="6">
    <source>
        <dbReference type="SAM" id="MobiDB-lite"/>
    </source>
</evidence>
<reference evidence="10 11" key="1">
    <citation type="submission" date="2020-04" db="EMBL/GenBank/DDBJ databases">
        <title>MicrobeNet Type strains.</title>
        <authorList>
            <person name="Nicholson A.C."/>
        </authorList>
    </citation>
    <scope>NUCLEOTIDE SEQUENCE [LARGE SCALE GENOMIC DNA]</scope>
    <source>
        <strain evidence="10 11">JCM 12354</strain>
    </source>
</reference>
<dbReference type="Pfam" id="PF00174">
    <property type="entry name" value="Oxidored_molyb"/>
    <property type="match status" value="1"/>
</dbReference>
<dbReference type="GO" id="GO:0005886">
    <property type="term" value="C:plasma membrane"/>
    <property type="evidence" value="ECO:0007669"/>
    <property type="project" value="UniProtKB-SubCell"/>
</dbReference>
<evidence type="ECO:0000259" key="8">
    <source>
        <dbReference type="Pfam" id="PF00174"/>
    </source>
</evidence>
<dbReference type="Proteomes" id="UP000565711">
    <property type="component" value="Unassembled WGS sequence"/>
</dbReference>
<protein>
    <submittedName>
        <fullName evidence="10">Molybdopterin-dependent oxidoreductase</fullName>
    </submittedName>
</protein>
<evidence type="ECO:0000256" key="4">
    <source>
        <dbReference type="ARBA" id="ARBA00022989"/>
    </source>
</evidence>
<dbReference type="InterPro" id="IPR016174">
    <property type="entry name" value="Di-haem_cyt_TM"/>
</dbReference>
<dbReference type="AlphaFoldDB" id="A0A846XTB5"/>
<dbReference type="PANTHER" id="PTHR43032">
    <property type="entry name" value="PROTEIN-METHIONINE-SULFOXIDE REDUCTASE"/>
    <property type="match status" value="1"/>
</dbReference>
<feature type="transmembrane region" description="Helical" evidence="7">
    <location>
        <begin position="63"/>
        <end position="84"/>
    </location>
</feature>
<feature type="transmembrane region" description="Helical" evidence="7">
    <location>
        <begin position="349"/>
        <end position="369"/>
    </location>
</feature>
<dbReference type="RefSeq" id="WP_157103064.1">
    <property type="nucleotide sequence ID" value="NZ_JAAXOP010000004.1"/>
</dbReference>
<dbReference type="InterPro" id="IPR036374">
    <property type="entry name" value="OxRdtase_Mopterin-bd_sf"/>
</dbReference>
<evidence type="ECO:0000259" key="9">
    <source>
        <dbReference type="Pfam" id="PF01292"/>
    </source>
</evidence>
<sequence length="596" mass="67531">MGNGDRATPRGASSSSEQGLGTIPAFRSELQPGRDVVDPHEWAGGIPREAGIAPRVRVGRDKWFNVLWLLPVGFVVLIITVAAAKGLHNMPAVQNFMAEYPGSGLAPGHEHMPGIPAWLSWQHFFNLFLIMFILRSGLQILVDHPRLYFTRNCTPGKEWLRLRGPVPDDPFWTAKDDSVELPRQVGLPGIRHSIGLARWWHLGMDMLWLLNGVVFYVLLFTTGEWRRIVPTRWEVFPDAVTVLIRYLSLDWPTDNGWVAYNSLQLLTYFVTVFVAAPLALLTGLGMSPALSTRLGRISKPLNIQLARSLHFLVMMWFLLFIALHVTFVVTTGALRNLNHMFAGRDDDSWVGFGVFLIALVVVVLGWVAATPLTFRHPRLVQRVGYALVGPLQRLFEYTDAKPGTYSDADISPYLWHNGTYPDSDEYRRLYRSGFRDYRLRIFGLVRDPVDLSLDDLRALPYHEQTTQHFCIQGWSGVAKWGGVSMHSIMERVHPLPEAKWVVFYSLAEGSGGGTYYDAHAIEQMDHHLTMLAYTMNDDPLTYGHGAPLRLRNELQHGFKHVKWVAAIEFVDDFRQLGGGHGGYNEDHEFYGYRQTL</sequence>
<comment type="subcellular location">
    <subcellularLocation>
        <location evidence="1">Cell membrane</location>
        <topology evidence="1">Multi-pass membrane protein</topology>
    </subcellularLocation>
</comment>
<proteinExistence type="predicted"/>
<feature type="transmembrane region" description="Helical" evidence="7">
    <location>
        <begin position="199"/>
        <end position="219"/>
    </location>
</feature>